<evidence type="ECO:0000313" key="2">
    <source>
        <dbReference type="EMBL" id="GBG91136.1"/>
    </source>
</evidence>
<evidence type="ECO:0000313" key="3">
    <source>
        <dbReference type="Proteomes" id="UP000265515"/>
    </source>
</evidence>
<accession>A0A388M9A5</accession>
<feature type="region of interest" description="Disordered" evidence="1">
    <location>
        <begin position="1"/>
        <end position="24"/>
    </location>
</feature>
<name>A0A388M9A5_CHABU</name>
<comment type="caution">
    <text evidence="2">The sequence shown here is derived from an EMBL/GenBank/DDBJ whole genome shotgun (WGS) entry which is preliminary data.</text>
</comment>
<reference evidence="2 3" key="1">
    <citation type="journal article" date="2018" name="Cell">
        <title>The Chara Genome: Secondary Complexity and Implications for Plant Terrestrialization.</title>
        <authorList>
            <person name="Nishiyama T."/>
            <person name="Sakayama H."/>
            <person name="Vries J.D."/>
            <person name="Buschmann H."/>
            <person name="Saint-Marcoux D."/>
            <person name="Ullrich K.K."/>
            <person name="Haas F.B."/>
            <person name="Vanderstraeten L."/>
            <person name="Becker D."/>
            <person name="Lang D."/>
            <person name="Vosolsobe S."/>
            <person name="Rombauts S."/>
            <person name="Wilhelmsson P.K.I."/>
            <person name="Janitza P."/>
            <person name="Kern R."/>
            <person name="Heyl A."/>
            <person name="Rumpler F."/>
            <person name="Villalobos L.I.A.C."/>
            <person name="Clay J.M."/>
            <person name="Skokan R."/>
            <person name="Toyoda A."/>
            <person name="Suzuki Y."/>
            <person name="Kagoshima H."/>
            <person name="Schijlen E."/>
            <person name="Tajeshwar N."/>
            <person name="Catarino B."/>
            <person name="Hetherington A.J."/>
            <person name="Saltykova A."/>
            <person name="Bonnot C."/>
            <person name="Breuninger H."/>
            <person name="Symeonidi A."/>
            <person name="Radhakrishnan G.V."/>
            <person name="Van Nieuwerburgh F."/>
            <person name="Deforce D."/>
            <person name="Chang C."/>
            <person name="Karol K.G."/>
            <person name="Hedrich R."/>
            <person name="Ulvskov P."/>
            <person name="Glockner G."/>
            <person name="Delwiche C.F."/>
            <person name="Petrasek J."/>
            <person name="Van de Peer Y."/>
            <person name="Friml J."/>
            <person name="Beilby M."/>
            <person name="Dolan L."/>
            <person name="Kohara Y."/>
            <person name="Sugano S."/>
            <person name="Fujiyama A."/>
            <person name="Delaux P.-M."/>
            <person name="Quint M."/>
            <person name="TheiBen G."/>
            <person name="Hagemann M."/>
            <person name="Harholt J."/>
            <person name="Dunand C."/>
            <person name="Zachgo S."/>
            <person name="Langdale J."/>
            <person name="Maumus F."/>
            <person name="Straeten D.V.D."/>
            <person name="Gould S.B."/>
            <person name="Rensing S.A."/>
        </authorList>
    </citation>
    <scope>NUCLEOTIDE SEQUENCE [LARGE SCALE GENOMIC DNA]</scope>
    <source>
        <strain evidence="2 3">S276</strain>
    </source>
</reference>
<feature type="region of interest" description="Disordered" evidence="1">
    <location>
        <begin position="122"/>
        <end position="173"/>
    </location>
</feature>
<dbReference type="Proteomes" id="UP000265515">
    <property type="component" value="Unassembled WGS sequence"/>
</dbReference>
<feature type="compositionally biased region" description="Basic and acidic residues" evidence="1">
    <location>
        <begin position="140"/>
        <end position="173"/>
    </location>
</feature>
<protein>
    <submittedName>
        <fullName evidence="2">Uncharacterized protein</fullName>
    </submittedName>
</protein>
<dbReference type="EMBL" id="BFEA01000875">
    <property type="protein sequence ID" value="GBG91136.1"/>
    <property type="molecule type" value="Genomic_DNA"/>
</dbReference>
<feature type="compositionally biased region" description="Low complexity" evidence="1">
    <location>
        <begin position="128"/>
        <end position="139"/>
    </location>
</feature>
<dbReference type="Gramene" id="GBG91136">
    <property type="protein sequence ID" value="GBG91136"/>
    <property type="gene ID" value="CBR_g52017"/>
</dbReference>
<evidence type="ECO:0000256" key="1">
    <source>
        <dbReference type="SAM" id="MobiDB-lite"/>
    </source>
</evidence>
<gene>
    <name evidence="2" type="ORF">CBR_g52017</name>
</gene>
<sequence>MHAFNSQKDRGLHTATGGREQKEGGWGWVEGTYVEETAITAAVAMTAPSCTKQLPQLFPASMRQFFQQRILKQGRETEDELQQFLRRSPAQQVGDTTGVLPKSINAGVLIIPRFTVSEHWPPGRDGRAMAADSNSAAAEGAKRSQADSKCRQKGRERMAEASHRARDRCGYSH</sequence>
<keyword evidence="3" id="KW-1185">Reference proteome</keyword>
<organism evidence="2 3">
    <name type="scientific">Chara braunii</name>
    <name type="common">Braun's stonewort</name>
    <dbReference type="NCBI Taxonomy" id="69332"/>
    <lineage>
        <taxon>Eukaryota</taxon>
        <taxon>Viridiplantae</taxon>
        <taxon>Streptophyta</taxon>
        <taxon>Charophyceae</taxon>
        <taxon>Charales</taxon>
        <taxon>Characeae</taxon>
        <taxon>Chara</taxon>
    </lineage>
</organism>
<proteinExistence type="predicted"/>
<dbReference type="AlphaFoldDB" id="A0A388M9A5"/>